<reference evidence="2 3" key="1">
    <citation type="journal article" date="2015" name="Genome Biol. Evol.">
        <title>Comparative Genomics of a Bacterivorous Green Alga Reveals Evolutionary Causalities and Consequences of Phago-Mixotrophic Mode of Nutrition.</title>
        <authorList>
            <person name="Burns J.A."/>
            <person name="Paasch A."/>
            <person name="Narechania A."/>
            <person name="Kim E."/>
        </authorList>
    </citation>
    <scope>NUCLEOTIDE SEQUENCE [LARGE SCALE GENOMIC DNA]</scope>
    <source>
        <strain evidence="2 3">PLY_AMNH</strain>
    </source>
</reference>
<organism evidence="2 3">
    <name type="scientific">Cymbomonas tetramitiformis</name>
    <dbReference type="NCBI Taxonomy" id="36881"/>
    <lineage>
        <taxon>Eukaryota</taxon>
        <taxon>Viridiplantae</taxon>
        <taxon>Chlorophyta</taxon>
        <taxon>Pyramimonadophyceae</taxon>
        <taxon>Pyramimonadales</taxon>
        <taxon>Pyramimonadaceae</taxon>
        <taxon>Cymbomonas</taxon>
    </lineage>
</organism>
<feature type="compositionally biased region" description="Gly residues" evidence="1">
    <location>
        <begin position="53"/>
        <end position="81"/>
    </location>
</feature>
<accession>A0AAE0BDS1</accession>
<comment type="caution">
    <text evidence="2">The sequence shown here is derived from an EMBL/GenBank/DDBJ whole genome shotgun (WGS) entry which is preliminary data.</text>
</comment>
<dbReference type="Proteomes" id="UP001190700">
    <property type="component" value="Unassembled WGS sequence"/>
</dbReference>
<evidence type="ECO:0000256" key="1">
    <source>
        <dbReference type="SAM" id="MobiDB-lite"/>
    </source>
</evidence>
<name>A0AAE0BDS1_9CHLO</name>
<sequence length="168" mass="17262">MLRMMTLEVVTPADVLMESLKLCEKEAANCASSNAEIDRPENDITDATTTMPAGGGDGDGGECGGGGNGEGGEGGCGGGSEGVEEMEEVVISLVVEGRGTGGGNGEVRVTEEGKVEAAVARVETEEEEVRVEMVMARVEKAVEEVRAKEAQAGEGAAVGQGSRRQRRC</sequence>
<feature type="region of interest" description="Disordered" evidence="1">
    <location>
        <begin position="52"/>
        <end position="81"/>
    </location>
</feature>
<gene>
    <name evidence="2" type="ORF">CYMTET_55609</name>
</gene>
<feature type="region of interest" description="Disordered" evidence="1">
    <location>
        <begin position="147"/>
        <end position="168"/>
    </location>
</feature>
<protein>
    <submittedName>
        <fullName evidence="2">Uncharacterized protein</fullName>
    </submittedName>
</protein>
<evidence type="ECO:0000313" key="2">
    <source>
        <dbReference type="EMBL" id="KAK3234120.1"/>
    </source>
</evidence>
<evidence type="ECO:0000313" key="3">
    <source>
        <dbReference type="Proteomes" id="UP001190700"/>
    </source>
</evidence>
<keyword evidence="3" id="KW-1185">Reference proteome</keyword>
<proteinExistence type="predicted"/>
<dbReference type="AlphaFoldDB" id="A0AAE0BDS1"/>
<feature type="compositionally biased region" description="Low complexity" evidence="1">
    <location>
        <begin position="152"/>
        <end position="161"/>
    </location>
</feature>
<dbReference type="EMBL" id="LGRX02035555">
    <property type="protein sequence ID" value="KAK3234120.1"/>
    <property type="molecule type" value="Genomic_DNA"/>
</dbReference>